<dbReference type="Proteomes" id="UP000054350">
    <property type="component" value="Unassembled WGS sequence"/>
</dbReference>
<feature type="region of interest" description="Disordered" evidence="1">
    <location>
        <begin position="205"/>
        <end position="229"/>
    </location>
</feature>
<feature type="compositionally biased region" description="Low complexity" evidence="1">
    <location>
        <begin position="26"/>
        <end position="47"/>
    </location>
</feature>
<reference evidence="3" key="2">
    <citation type="submission" date="2009-11" db="EMBL/GenBank/DDBJ databases">
        <title>The Genome Sequence of Allomyces macrogynus strain ATCC 38327.</title>
        <authorList>
            <consortium name="The Broad Institute Genome Sequencing Platform"/>
            <person name="Russ C."/>
            <person name="Cuomo C."/>
            <person name="Shea T."/>
            <person name="Young S.K."/>
            <person name="Zeng Q."/>
            <person name="Koehrsen M."/>
            <person name="Haas B."/>
            <person name="Borodovsky M."/>
            <person name="Guigo R."/>
            <person name="Alvarado L."/>
            <person name="Berlin A."/>
            <person name="Borenstein D."/>
            <person name="Chen Z."/>
            <person name="Engels R."/>
            <person name="Freedman E."/>
            <person name="Gellesch M."/>
            <person name="Goldberg J."/>
            <person name="Griggs A."/>
            <person name="Gujja S."/>
            <person name="Heiman D."/>
            <person name="Hepburn T."/>
            <person name="Howarth C."/>
            <person name="Jen D."/>
            <person name="Larson L."/>
            <person name="Lewis B."/>
            <person name="Mehta T."/>
            <person name="Park D."/>
            <person name="Pearson M."/>
            <person name="Roberts A."/>
            <person name="Saif S."/>
            <person name="Shenoy N."/>
            <person name="Sisk P."/>
            <person name="Stolte C."/>
            <person name="Sykes S."/>
            <person name="Walk T."/>
            <person name="White J."/>
            <person name="Yandava C."/>
            <person name="Burger G."/>
            <person name="Gray M.W."/>
            <person name="Holland P.W.H."/>
            <person name="King N."/>
            <person name="Lang F.B.F."/>
            <person name="Roger A.J."/>
            <person name="Ruiz-Trillo I."/>
            <person name="Lander E."/>
            <person name="Nusbaum C."/>
        </authorList>
    </citation>
    <scope>NUCLEOTIDE SEQUENCE [LARGE SCALE GENOMIC DNA]</scope>
    <source>
        <strain evidence="3">ATCC 38327</strain>
    </source>
</reference>
<evidence type="ECO:0000313" key="2">
    <source>
        <dbReference type="EMBL" id="KNE63282.1"/>
    </source>
</evidence>
<accession>A0A0L0SL91</accession>
<feature type="region of interest" description="Disordered" evidence="1">
    <location>
        <begin position="26"/>
        <end position="49"/>
    </location>
</feature>
<gene>
    <name evidence="2" type="ORF">AMAG_08423</name>
</gene>
<dbReference type="AlphaFoldDB" id="A0A0L0SL91"/>
<proteinExistence type="predicted"/>
<sequence length="296" mass="31848">MSMGRRSISYLKIIAFFEKRKLPSVAPSGDATTAPTTPTSATSGAAPLRSLTSAADAPDASVRYLPYQSYEEAVLENPVYYAMDNHLATYCTICARTFKMSSRANLRYILRHEQSLKHTDKLHALLHGTTRDPSAVMKREVLESAYVMHVEQNPLFTVVDPETVYCRACAKSVKLDRVRSPRTVLLHCESQLHLSRVAAMRGSANSSVLASPPPSATRAETGAMPQDDDDENVAMAEADEESVGDDIDVDDEDGEVAAASALASLATSRATSPGQVPAAAAAAAARNKMALRFLLS</sequence>
<evidence type="ECO:0000256" key="1">
    <source>
        <dbReference type="SAM" id="MobiDB-lite"/>
    </source>
</evidence>
<protein>
    <submittedName>
        <fullName evidence="2">Uncharacterized protein</fullName>
    </submittedName>
</protein>
<evidence type="ECO:0000313" key="3">
    <source>
        <dbReference type="Proteomes" id="UP000054350"/>
    </source>
</evidence>
<name>A0A0L0SL91_ALLM3</name>
<reference evidence="2 3" key="1">
    <citation type="submission" date="2009-11" db="EMBL/GenBank/DDBJ databases">
        <title>Annotation of Allomyces macrogynus ATCC 38327.</title>
        <authorList>
            <consortium name="The Broad Institute Genome Sequencing Platform"/>
            <person name="Russ C."/>
            <person name="Cuomo C."/>
            <person name="Burger G."/>
            <person name="Gray M.W."/>
            <person name="Holland P.W.H."/>
            <person name="King N."/>
            <person name="Lang F.B.F."/>
            <person name="Roger A.J."/>
            <person name="Ruiz-Trillo I."/>
            <person name="Young S.K."/>
            <person name="Zeng Q."/>
            <person name="Gargeya S."/>
            <person name="Fitzgerald M."/>
            <person name="Haas B."/>
            <person name="Abouelleil A."/>
            <person name="Alvarado L."/>
            <person name="Arachchi H.M."/>
            <person name="Berlin A."/>
            <person name="Chapman S.B."/>
            <person name="Gearin G."/>
            <person name="Goldberg J."/>
            <person name="Griggs A."/>
            <person name="Gujja S."/>
            <person name="Hansen M."/>
            <person name="Heiman D."/>
            <person name="Howarth C."/>
            <person name="Larimer J."/>
            <person name="Lui A."/>
            <person name="MacDonald P.J.P."/>
            <person name="McCowen C."/>
            <person name="Montmayeur A."/>
            <person name="Murphy C."/>
            <person name="Neiman D."/>
            <person name="Pearson M."/>
            <person name="Priest M."/>
            <person name="Roberts A."/>
            <person name="Saif S."/>
            <person name="Shea T."/>
            <person name="Sisk P."/>
            <person name="Stolte C."/>
            <person name="Sykes S."/>
            <person name="Wortman J."/>
            <person name="Nusbaum C."/>
            <person name="Birren B."/>
        </authorList>
    </citation>
    <scope>NUCLEOTIDE SEQUENCE [LARGE SCALE GENOMIC DNA]</scope>
    <source>
        <strain evidence="2 3">ATCC 38327</strain>
    </source>
</reference>
<dbReference type="OrthoDB" id="5599247at2759"/>
<organism evidence="2 3">
    <name type="scientific">Allomyces macrogynus (strain ATCC 38327)</name>
    <name type="common">Allomyces javanicus var. macrogynus</name>
    <dbReference type="NCBI Taxonomy" id="578462"/>
    <lineage>
        <taxon>Eukaryota</taxon>
        <taxon>Fungi</taxon>
        <taxon>Fungi incertae sedis</taxon>
        <taxon>Blastocladiomycota</taxon>
        <taxon>Blastocladiomycetes</taxon>
        <taxon>Blastocladiales</taxon>
        <taxon>Blastocladiaceae</taxon>
        <taxon>Allomyces</taxon>
    </lineage>
</organism>
<dbReference type="VEuPathDB" id="FungiDB:AMAG_08423"/>
<keyword evidence="3" id="KW-1185">Reference proteome</keyword>
<dbReference type="EMBL" id="GG745342">
    <property type="protein sequence ID" value="KNE63282.1"/>
    <property type="molecule type" value="Genomic_DNA"/>
</dbReference>